<organism evidence="5 6">
    <name type="scientific">Lachnobacterium bovis DSM 14045</name>
    <dbReference type="NCBI Taxonomy" id="1122142"/>
    <lineage>
        <taxon>Bacteria</taxon>
        <taxon>Bacillati</taxon>
        <taxon>Bacillota</taxon>
        <taxon>Clostridia</taxon>
        <taxon>Lachnospirales</taxon>
        <taxon>Lachnospiraceae</taxon>
        <taxon>Lachnobacterium</taxon>
    </lineage>
</organism>
<evidence type="ECO:0000313" key="5">
    <source>
        <dbReference type="EMBL" id="SDY53226.1"/>
    </source>
</evidence>
<reference evidence="5 6" key="1">
    <citation type="submission" date="2016-10" db="EMBL/GenBank/DDBJ databases">
        <authorList>
            <person name="de Groot N.N."/>
        </authorList>
    </citation>
    <scope>NUCLEOTIDE SEQUENCE [LARGE SCALE GENOMIC DNA]</scope>
    <source>
        <strain evidence="5 6">DSM 14045</strain>
    </source>
</reference>
<dbReference type="Gene3D" id="3.40.630.30">
    <property type="match status" value="1"/>
</dbReference>
<evidence type="ECO:0000259" key="4">
    <source>
        <dbReference type="PROSITE" id="PS51186"/>
    </source>
</evidence>
<keyword evidence="6" id="KW-1185">Reference proteome</keyword>
<dbReference type="InterPro" id="IPR000182">
    <property type="entry name" value="GNAT_dom"/>
</dbReference>
<evidence type="ECO:0000256" key="2">
    <source>
        <dbReference type="ARBA" id="ARBA00023315"/>
    </source>
</evidence>
<sequence>MLFQYETERLVLRVCRTDEAKHILDFYLKDKDLFEKYEPERMPNFYTVNYQKKVLKWEHSLLLKLEAVRFYVFLKKDPHKIIGTVCYHRIEKSIYQSCEVGYKFSSEFQHHGYALESLMTLNDIIFNDLHLHRIEAKVMPCNTASINLLEKLGFYKEGLNRKCIYLHNKWEDHYLYSLINPLENF</sequence>
<accession>A0A1H3KMF8</accession>
<dbReference type="GO" id="GO:0008999">
    <property type="term" value="F:protein-N-terminal-alanine acetyltransferase activity"/>
    <property type="evidence" value="ECO:0007669"/>
    <property type="project" value="TreeGrafter"/>
</dbReference>
<dbReference type="Proteomes" id="UP000183918">
    <property type="component" value="Unassembled WGS sequence"/>
</dbReference>
<dbReference type="InterPro" id="IPR051531">
    <property type="entry name" value="N-acetyltransferase"/>
</dbReference>
<keyword evidence="1 5" id="KW-0808">Transferase</keyword>
<dbReference type="InterPro" id="IPR016181">
    <property type="entry name" value="Acyl_CoA_acyltransferase"/>
</dbReference>
<dbReference type="AlphaFoldDB" id="A0A1H3KMF8"/>
<dbReference type="PROSITE" id="PS51186">
    <property type="entry name" value="GNAT"/>
    <property type="match status" value="1"/>
</dbReference>
<dbReference type="STRING" id="1122142.SAMN02910414_01758"/>
<dbReference type="PANTHER" id="PTHR43792">
    <property type="entry name" value="GNAT FAMILY, PUTATIVE (AFU_ORTHOLOGUE AFUA_3G00765)-RELATED-RELATED"/>
    <property type="match status" value="1"/>
</dbReference>
<dbReference type="SUPFAM" id="SSF55729">
    <property type="entry name" value="Acyl-CoA N-acyltransferases (Nat)"/>
    <property type="match status" value="1"/>
</dbReference>
<dbReference type="Pfam" id="PF13302">
    <property type="entry name" value="Acetyltransf_3"/>
    <property type="match status" value="1"/>
</dbReference>
<dbReference type="GO" id="GO:0005737">
    <property type="term" value="C:cytoplasm"/>
    <property type="evidence" value="ECO:0007669"/>
    <property type="project" value="TreeGrafter"/>
</dbReference>
<dbReference type="OrthoDB" id="9795206at2"/>
<keyword evidence="2" id="KW-0012">Acyltransferase</keyword>
<name>A0A1H3KMF8_9FIRM</name>
<dbReference type="RefSeq" id="WP_074718149.1">
    <property type="nucleotide sequence ID" value="NZ_FNPG01000021.1"/>
</dbReference>
<evidence type="ECO:0000313" key="6">
    <source>
        <dbReference type="Proteomes" id="UP000183918"/>
    </source>
</evidence>
<comment type="similarity">
    <text evidence="3">Belongs to the acetyltransferase family. RimJ subfamily.</text>
</comment>
<evidence type="ECO:0000256" key="1">
    <source>
        <dbReference type="ARBA" id="ARBA00022679"/>
    </source>
</evidence>
<gene>
    <name evidence="5" type="ORF">SAMN02910414_01758</name>
</gene>
<evidence type="ECO:0000256" key="3">
    <source>
        <dbReference type="ARBA" id="ARBA00038502"/>
    </source>
</evidence>
<proteinExistence type="inferred from homology"/>
<dbReference type="PANTHER" id="PTHR43792:SF8">
    <property type="entry name" value="[RIBOSOMAL PROTEIN US5]-ALANINE N-ACETYLTRANSFERASE"/>
    <property type="match status" value="1"/>
</dbReference>
<dbReference type="EMBL" id="FNPG01000021">
    <property type="protein sequence ID" value="SDY53226.1"/>
    <property type="molecule type" value="Genomic_DNA"/>
</dbReference>
<feature type="domain" description="N-acetyltransferase" evidence="4">
    <location>
        <begin position="10"/>
        <end position="181"/>
    </location>
</feature>
<protein>
    <submittedName>
        <fullName evidence="5">Ribosomal-protein-alanine N-acetyltransferase</fullName>
    </submittedName>
</protein>